<organism evidence="2 3">
    <name type="scientific">Mycobacterium dioxanotrophicus</name>
    <dbReference type="NCBI Taxonomy" id="482462"/>
    <lineage>
        <taxon>Bacteria</taxon>
        <taxon>Bacillati</taxon>
        <taxon>Actinomycetota</taxon>
        <taxon>Actinomycetes</taxon>
        <taxon>Mycobacteriales</taxon>
        <taxon>Mycobacteriaceae</taxon>
        <taxon>Mycobacterium</taxon>
    </lineage>
</organism>
<protein>
    <submittedName>
        <fullName evidence="2">Uncharacterized protein</fullName>
    </submittedName>
</protein>
<feature type="transmembrane region" description="Helical" evidence="1">
    <location>
        <begin position="12"/>
        <end position="32"/>
    </location>
</feature>
<keyword evidence="1" id="KW-0812">Transmembrane</keyword>
<evidence type="ECO:0000313" key="3">
    <source>
        <dbReference type="Proteomes" id="UP000195331"/>
    </source>
</evidence>
<evidence type="ECO:0000313" key="2">
    <source>
        <dbReference type="EMBL" id="ART70271.1"/>
    </source>
</evidence>
<name>A0A1Y0C511_9MYCO</name>
<dbReference type="RefSeq" id="WP_087077745.1">
    <property type="nucleotide sequence ID" value="NZ_CP020809.1"/>
</dbReference>
<keyword evidence="1" id="KW-0472">Membrane</keyword>
<evidence type="ECO:0000256" key="1">
    <source>
        <dbReference type="SAM" id="Phobius"/>
    </source>
</evidence>
<feature type="transmembrane region" description="Helical" evidence="1">
    <location>
        <begin position="115"/>
        <end position="132"/>
    </location>
</feature>
<dbReference type="AlphaFoldDB" id="A0A1Y0C511"/>
<proteinExistence type="predicted"/>
<feature type="transmembrane region" description="Helical" evidence="1">
    <location>
        <begin position="38"/>
        <end position="56"/>
    </location>
</feature>
<dbReference type="EMBL" id="CP020809">
    <property type="protein sequence ID" value="ART70271.1"/>
    <property type="molecule type" value="Genomic_DNA"/>
</dbReference>
<keyword evidence="3" id="KW-1185">Reference proteome</keyword>
<gene>
    <name evidence="2" type="ORF">BTO20_18400</name>
</gene>
<accession>A0A1Y0C511</accession>
<keyword evidence="1" id="KW-1133">Transmembrane helix</keyword>
<dbReference type="KEGG" id="mdx:BTO20_18400"/>
<reference evidence="2 3" key="1">
    <citation type="submission" date="2017-04" db="EMBL/GenBank/DDBJ databases">
        <title>Whole Genome Sequence of 1,4-Dioxane Degrading Bacterium Mycobacterium dioxanotrophicus PH-06.</title>
        <authorList>
            <person name="He Y."/>
        </authorList>
    </citation>
    <scope>NUCLEOTIDE SEQUENCE [LARGE SCALE GENOMIC DNA]</scope>
    <source>
        <strain evidence="2 3">PH-06</strain>
    </source>
</reference>
<sequence>MLTVPAFVWRGGFFYRAVIIGGAVGVCLAVLALLDSGFWVAGVAVFVIMGVFYGIWMPRRMARYWPAAKQLNGDDRVAVVTAARNGDRIDDPRLVPALVDYHRGMHAAAADARPLRWLFPVVLVVAAATAAWDAVFGSWGNAVASVIYLVALLVEMFWWPKHREQLLANVDQACG</sequence>
<feature type="transmembrane region" description="Helical" evidence="1">
    <location>
        <begin position="138"/>
        <end position="159"/>
    </location>
</feature>
<dbReference type="Proteomes" id="UP000195331">
    <property type="component" value="Chromosome"/>
</dbReference>
<dbReference type="OrthoDB" id="4725455at2"/>